<sequence length="75" mass="9050">MLGLLINGKEAQEMEYILKRELEELLLDLSDSRIDDRVKKAMEEKYKLIFGLYRRFAHPNDCVRYIKPLKKRVHK</sequence>
<protein>
    <submittedName>
        <fullName evidence="1">Uncharacterized protein</fullName>
    </submittedName>
</protein>
<comment type="caution">
    <text evidence="1">The sequence shown here is derived from an EMBL/GenBank/DDBJ whole genome shotgun (WGS) entry which is preliminary data.</text>
</comment>
<organism evidence="1 2">
    <name type="scientific">Thalassorhabdus alkalitolerans</name>
    <dbReference type="NCBI Taxonomy" id="2282697"/>
    <lineage>
        <taxon>Bacteria</taxon>
        <taxon>Bacillati</taxon>
        <taxon>Bacillota</taxon>
        <taxon>Bacilli</taxon>
        <taxon>Bacillales</taxon>
        <taxon>Bacillaceae</taxon>
        <taxon>Thalassorhabdus</taxon>
    </lineage>
</organism>
<dbReference type="Proteomes" id="UP001596142">
    <property type="component" value="Unassembled WGS sequence"/>
</dbReference>
<proteinExistence type="predicted"/>
<name>A0ABW0YU17_9BACI</name>
<evidence type="ECO:0000313" key="2">
    <source>
        <dbReference type="Proteomes" id="UP001596142"/>
    </source>
</evidence>
<accession>A0ABW0YU17</accession>
<reference evidence="2" key="1">
    <citation type="journal article" date="2019" name="Int. J. Syst. Evol. Microbiol.">
        <title>The Global Catalogue of Microorganisms (GCM) 10K type strain sequencing project: providing services to taxonomists for standard genome sequencing and annotation.</title>
        <authorList>
            <consortium name="The Broad Institute Genomics Platform"/>
            <consortium name="The Broad Institute Genome Sequencing Center for Infectious Disease"/>
            <person name="Wu L."/>
            <person name="Ma J."/>
        </authorList>
    </citation>
    <scope>NUCLEOTIDE SEQUENCE [LARGE SCALE GENOMIC DNA]</scope>
    <source>
        <strain evidence="2">CECT 7184</strain>
    </source>
</reference>
<dbReference type="EMBL" id="JBHSOZ010000007">
    <property type="protein sequence ID" value="MFC5713849.1"/>
    <property type="molecule type" value="Genomic_DNA"/>
</dbReference>
<evidence type="ECO:0000313" key="1">
    <source>
        <dbReference type="EMBL" id="MFC5713849.1"/>
    </source>
</evidence>
<keyword evidence="2" id="KW-1185">Reference proteome</keyword>
<dbReference type="RefSeq" id="WP_054637092.1">
    <property type="nucleotide sequence ID" value="NZ_JBHSOZ010000007.1"/>
</dbReference>
<gene>
    <name evidence="1" type="ORF">ACFPU1_13835</name>
</gene>